<protein>
    <submittedName>
        <fullName evidence="1">Uncharacterized protein</fullName>
    </submittedName>
</protein>
<accession>A0A3G4ZKY7</accession>
<evidence type="ECO:0000313" key="1">
    <source>
        <dbReference type="EMBL" id="AYV75496.1"/>
    </source>
</evidence>
<sequence>MQVLNRITDVKAFKAQNPWPPVEGTFEGHVFFLPLNPSEKVLAVYKDLTRKLNEMRADEFGKAQIKACHLALDFRGKGFVRVMQSARYFVAHSMDQAIAELHKEADMYTELIAEAYRTGQLSLEDDGQLQVVREKLETLASSHGVPVSDEETVNYNKKYFEFHIRLSRKDETDISPVTEEEISELQTISHEFTQRFGVPVPLSYNKTNEHQRFLNVRFRNTGSHNARVFVQQIVDAINSSASFKWVKTISEYVPYDSYSLMDSGWIDDLEPVAVAAN</sequence>
<proteinExistence type="predicted"/>
<name>A0A3G4ZKY7_9VIRU</name>
<organism evidence="1">
    <name type="scientific">Terrestrivirus sp</name>
    <dbReference type="NCBI Taxonomy" id="2487775"/>
    <lineage>
        <taxon>Viruses</taxon>
        <taxon>Varidnaviria</taxon>
        <taxon>Bamfordvirae</taxon>
        <taxon>Nucleocytoviricota</taxon>
        <taxon>Megaviricetes</taxon>
        <taxon>Imitervirales</taxon>
        <taxon>Mimiviridae</taxon>
        <taxon>Klosneuvirinae</taxon>
    </lineage>
</organism>
<reference evidence="1" key="1">
    <citation type="submission" date="2018-10" db="EMBL/GenBank/DDBJ databases">
        <title>Hidden diversity of soil giant viruses.</title>
        <authorList>
            <person name="Schulz F."/>
            <person name="Alteio L."/>
            <person name="Goudeau D."/>
            <person name="Ryan E.M."/>
            <person name="Malmstrom R.R."/>
            <person name="Blanchard J."/>
            <person name="Woyke T."/>
        </authorList>
    </citation>
    <scope>NUCLEOTIDE SEQUENCE</scope>
    <source>
        <strain evidence="1">TEV1</strain>
    </source>
</reference>
<gene>
    <name evidence="1" type="ORF">Terrestrivirus2_4</name>
</gene>
<dbReference type="EMBL" id="MK071980">
    <property type="protein sequence ID" value="AYV75496.1"/>
    <property type="molecule type" value="Genomic_DNA"/>
</dbReference>